<feature type="compositionally biased region" description="Basic and acidic residues" evidence="1">
    <location>
        <begin position="1"/>
        <end position="11"/>
    </location>
</feature>
<dbReference type="eggNOG" id="ENOG502SPA8">
    <property type="taxonomic scope" value="Eukaryota"/>
</dbReference>
<dbReference type="AlphaFoldDB" id="E9E218"/>
<dbReference type="HOGENOM" id="CLU_1845567_0_0_1"/>
<protein>
    <submittedName>
        <fullName evidence="2">FluG domain-containing protein</fullName>
    </submittedName>
</protein>
<evidence type="ECO:0000256" key="1">
    <source>
        <dbReference type="SAM" id="MobiDB-lite"/>
    </source>
</evidence>
<dbReference type="RefSeq" id="XP_007810256.1">
    <property type="nucleotide sequence ID" value="XM_007812065.1"/>
</dbReference>
<dbReference type="KEGG" id="maw:19248227"/>
<accession>E9E218</accession>
<dbReference type="InParanoid" id="E9E218"/>
<reference evidence="2 3" key="1">
    <citation type="journal article" date="2011" name="PLoS Genet.">
        <title>Genome sequencing and comparative transcriptomics of the model entomopathogenic fungi Metarhizium anisopliae and M. acridum.</title>
        <authorList>
            <person name="Gao Q."/>
            <person name="Jin K."/>
            <person name="Ying S.H."/>
            <person name="Zhang Y."/>
            <person name="Xiao G."/>
            <person name="Shang Y."/>
            <person name="Duan Z."/>
            <person name="Hu X."/>
            <person name="Xie X.Q."/>
            <person name="Zhou G."/>
            <person name="Peng G."/>
            <person name="Luo Z."/>
            <person name="Huang W."/>
            <person name="Wang B."/>
            <person name="Fang W."/>
            <person name="Wang S."/>
            <person name="Zhong Y."/>
            <person name="Ma L.J."/>
            <person name="St Leger R.J."/>
            <person name="Zhao G.P."/>
            <person name="Pei Y."/>
            <person name="Feng M.G."/>
            <person name="Xia Y."/>
            <person name="Wang C."/>
        </authorList>
    </citation>
    <scope>NUCLEOTIDE SEQUENCE [LARGE SCALE GENOMIC DNA]</scope>
    <source>
        <strain evidence="2 3">CQMa 102</strain>
    </source>
</reference>
<sequence length="139" mass="15870">MVRLASRREVRPPVQSPSTSPSLCGSRIRPGFPVIKAAIPKIKVKEIPLILGRTQCIICVGEERLPYASRMRSFKRVSHMMDHVENVHLRHERDEGRFVCRYPQCALFGDFLSSLDAFKKHVQQVHGAESSETDLERTM</sequence>
<keyword evidence="3" id="KW-1185">Reference proteome</keyword>
<evidence type="ECO:0000313" key="3">
    <source>
        <dbReference type="Proteomes" id="UP000002499"/>
    </source>
</evidence>
<dbReference type="Proteomes" id="UP000002499">
    <property type="component" value="Unassembled WGS sequence"/>
</dbReference>
<dbReference type="OrthoDB" id="5152746at2759"/>
<dbReference type="EMBL" id="GL698494">
    <property type="protein sequence ID" value="EFY89934.1"/>
    <property type="molecule type" value="Genomic_DNA"/>
</dbReference>
<evidence type="ECO:0000313" key="2">
    <source>
        <dbReference type="EMBL" id="EFY89934.1"/>
    </source>
</evidence>
<proteinExistence type="predicted"/>
<name>E9E218_METAQ</name>
<dbReference type="GeneID" id="19248227"/>
<gene>
    <name evidence="2" type="ORF">MAC_03916</name>
</gene>
<organism evidence="3">
    <name type="scientific">Metarhizium acridum (strain CQMa 102)</name>
    <dbReference type="NCBI Taxonomy" id="655827"/>
    <lineage>
        <taxon>Eukaryota</taxon>
        <taxon>Fungi</taxon>
        <taxon>Dikarya</taxon>
        <taxon>Ascomycota</taxon>
        <taxon>Pezizomycotina</taxon>
        <taxon>Sordariomycetes</taxon>
        <taxon>Hypocreomycetidae</taxon>
        <taxon>Hypocreales</taxon>
        <taxon>Clavicipitaceae</taxon>
        <taxon>Metarhizium</taxon>
    </lineage>
</organism>
<feature type="region of interest" description="Disordered" evidence="1">
    <location>
        <begin position="1"/>
        <end position="22"/>
    </location>
</feature>
<dbReference type="STRING" id="655827.E9E218"/>